<accession>A0A438DBT3</accession>
<gene>
    <name evidence="2" type="ORF">CK203_088041</name>
</gene>
<name>A0A438DBT3_VITVI</name>
<proteinExistence type="predicted"/>
<organism evidence="2 3">
    <name type="scientific">Vitis vinifera</name>
    <name type="common">Grape</name>
    <dbReference type="NCBI Taxonomy" id="29760"/>
    <lineage>
        <taxon>Eukaryota</taxon>
        <taxon>Viridiplantae</taxon>
        <taxon>Streptophyta</taxon>
        <taxon>Embryophyta</taxon>
        <taxon>Tracheophyta</taxon>
        <taxon>Spermatophyta</taxon>
        <taxon>Magnoliopsida</taxon>
        <taxon>eudicotyledons</taxon>
        <taxon>Gunneridae</taxon>
        <taxon>Pentapetalae</taxon>
        <taxon>rosids</taxon>
        <taxon>Vitales</taxon>
        <taxon>Vitaceae</taxon>
        <taxon>Viteae</taxon>
        <taxon>Vitis</taxon>
    </lineage>
</organism>
<keyword evidence="1" id="KW-1133">Transmembrane helix</keyword>
<protein>
    <submittedName>
        <fullName evidence="2">Uncharacterized protein</fullName>
    </submittedName>
</protein>
<evidence type="ECO:0000313" key="2">
    <source>
        <dbReference type="EMBL" id="RVW32921.1"/>
    </source>
</evidence>
<keyword evidence="1" id="KW-0812">Transmembrane</keyword>
<evidence type="ECO:0000313" key="3">
    <source>
        <dbReference type="Proteomes" id="UP000288805"/>
    </source>
</evidence>
<reference evidence="2 3" key="1">
    <citation type="journal article" date="2018" name="PLoS Genet.">
        <title>Population sequencing reveals clonal diversity and ancestral inbreeding in the grapevine cultivar Chardonnay.</title>
        <authorList>
            <person name="Roach M.J."/>
            <person name="Johnson D.L."/>
            <person name="Bohlmann J."/>
            <person name="van Vuuren H.J."/>
            <person name="Jones S.J."/>
            <person name="Pretorius I.S."/>
            <person name="Schmidt S.A."/>
            <person name="Borneman A.R."/>
        </authorList>
    </citation>
    <scope>NUCLEOTIDE SEQUENCE [LARGE SCALE GENOMIC DNA]</scope>
    <source>
        <strain evidence="3">cv. Chardonnay</strain>
        <tissue evidence="2">Leaf</tissue>
    </source>
</reference>
<dbReference type="PANTHER" id="PTHR10241:SF27">
    <property type="entry name" value="TRANSDUCIN_WD40 REPEAT-LIKE SUPERFAMILY PROTEIN"/>
    <property type="match status" value="1"/>
</dbReference>
<keyword evidence="1" id="KW-0472">Membrane</keyword>
<dbReference type="AlphaFoldDB" id="A0A438DBT3"/>
<comment type="caution">
    <text evidence="2">The sequence shown here is derived from an EMBL/GenBank/DDBJ whole genome shotgun (WGS) entry which is preliminary data.</text>
</comment>
<dbReference type="EMBL" id="QGNW01001702">
    <property type="protein sequence ID" value="RVW32921.1"/>
    <property type="molecule type" value="Genomic_DNA"/>
</dbReference>
<sequence length="182" mass="20642">MQIAKFECRTIVKADIIEFSDSSWRKFGWFEISRCRPTPGFPLWNSRGSILFAYDSIQKILAIATRDGRIKLFGKDNTQALLESNETVPSKFLQFIENQGILLNVTAENHIEASILETLLIPIQLCLIVMLFVVTMLHEFFYTFHIDPHSLINHLPLGNPTEVAGGTAVMHILPQPTAESKR</sequence>
<evidence type="ECO:0000256" key="1">
    <source>
        <dbReference type="SAM" id="Phobius"/>
    </source>
</evidence>
<feature type="transmembrane region" description="Helical" evidence="1">
    <location>
        <begin position="119"/>
        <end position="142"/>
    </location>
</feature>
<dbReference type="Proteomes" id="UP000288805">
    <property type="component" value="Unassembled WGS sequence"/>
</dbReference>
<dbReference type="PANTHER" id="PTHR10241">
    <property type="entry name" value="LETHAL 2 GIANT LARVAE PROTEIN"/>
    <property type="match status" value="1"/>
</dbReference>